<gene>
    <name evidence="1" type="ORF">NMYAN_10133</name>
    <name evidence="2" type="ORF">SAMN05421880_10356</name>
</gene>
<evidence type="ECO:0000313" key="3">
    <source>
        <dbReference type="Proteomes" id="UP000199561"/>
    </source>
</evidence>
<evidence type="ECO:0000313" key="1">
    <source>
        <dbReference type="EMBL" id="CAE6484006.1"/>
    </source>
</evidence>
<sequence length="84" mass="9603">MKNDELAFEIQCLHDAILHYLRSNPNAADSLEGIMNWWLPELGHAQANTEEVMRALDRLIAGGMVEKILLVDGTILYRSIVYYK</sequence>
<organism evidence="2 3">
    <name type="scientific">Nitrosomonas nitrosa</name>
    <dbReference type="NCBI Taxonomy" id="52442"/>
    <lineage>
        <taxon>Bacteria</taxon>
        <taxon>Pseudomonadati</taxon>
        <taxon>Pseudomonadota</taxon>
        <taxon>Betaproteobacteria</taxon>
        <taxon>Nitrosomonadales</taxon>
        <taxon>Nitrosomonadaceae</taxon>
        <taxon>Nitrosomonas</taxon>
    </lineage>
</organism>
<accession>A0A1I4M0A3</accession>
<proteinExistence type="predicted"/>
<dbReference type="EMBL" id="FOUF01000003">
    <property type="protein sequence ID" value="SFL96634.1"/>
    <property type="molecule type" value="Genomic_DNA"/>
</dbReference>
<dbReference type="Proteomes" id="UP000199561">
    <property type="component" value="Unassembled WGS sequence"/>
</dbReference>
<dbReference type="RefSeq" id="WP_090666243.1">
    <property type="nucleotide sequence ID" value="NZ_CAJNAP010000001.1"/>
</dbReference>
<dbReference type="Proteomes" id="UP000601736">
    <property type="component" value="Unassembled WGS sequence"/>
</dbReference>
<evidence type="ECO:0000313" key="2">
    <source>
        <dbReference type="EMBL" id="SFL96634.1"/>
    </source>
</evidence>
<protein>
    <submittedName>
        <fullName evidence="2">Uncharacterized protein</fullName>
    </submittedName>
</protein>
<name>A0A1I4M0A3_9PROT</name>
<dbReference type="AlphaFoldDB" id="A0A1I4M0A3"/>
<dbReference type="EMBL" id="CAJNAP010000001">
    <property type="protein sequence ID" value="CAE6484006.1"/>
    <property type="molecule type" value="Genomic_DNA"/>
</dbReference>
<reference evidence="1" key="2">
    <citation type="submission" date="2021-02" db="EMBL/GenBank/DDBJ databases">
        <authorList>
            <person name="Han P."/>
        </authorList>
    </citation>
    <scope>NUCLEOTIDE SEQUENCE</scope>
    <source>
        <strain evidence="1">Nitrosomonas nitrosa 18-3D</strain>
    </source>
</reference>
<keyword evidence="3" id="KW-1185">Reference proteome</keyword>
<reference evidence="2 3" key="1">
    <citation type="submission" date="2016-10" db="EMBL/GenBank/DDBJ databases">
        <authorList>
            <person name="de Groot N.N."/>
        </authorList>
    </citation>
    <scope>NUCLEOTIDE SEQUENCE [LARGE SCALE GENOMIC DNA]</scope>
    <source>
        <strain evidence="2 3">Nm146</strain>
    </source>
</reference>
<dbReference type="STRING" id="52442.SAMN05421880_10356"/>